<evidence type="ECO:0000259" key="2">
    <source>
        <dbReference type="PROSITE" id="PS51737"/>
    </source>
</evidence>
<dbReference type="PROSITE" id="PS51737">
    <property type="entry name" value="RECOMBINASE_DNA_BIND"/>
    <property type="match status" value="1"/>
</dbReference>
<dbReference type="InterPro" id="IPR036162">
    <property type="entry name" value="Resolvase-like_N_sf"/>
</dbReference>
<name>A0A0M1P2P8_9BACL</name>
<dbReference type="OrthoDB" id="9811097at2"/>
<dbReference type="SUPFAM" id="SSF53041">
    <property type="entry name" value="Resolvase-like"/>
    <property type="match status" value="1"/>
</dbReference>
<evidence type="ECO:0000313" key="4">
    <source>
        <dbReference type="Proteomes" id="UP000036932"/>
    </source>
</evidence>
<feature type="domain" description="Recombinase" evidence="2">
    <location>
        <begin position="171"/>
        <end position="278"/>
    </location>
</feature>
<proteinExistence type="predicted"/>
<dbReference type="PANTHER" id="PTHR30461">
    <property type="entry name" value="DNA-INVERTASE FROM LAMBDOID PROPHAGE"/>
    <property type="match status" value="1"/>
</dbReference>
<dbReference type="InterPro" id="IPR006119">
    <property type="entry name" value="Resolv_N"/>
</dbReference>
<dbReference type="PATRIC" id="fig|1705565.3.peg.3090"/>
<dbReference type="InterPro" id="IPR025827">
    <property type="entry name" value="Zn_ribbon_recom_dom"/>
</dbReference>
<dbReference type="Pfam" id="PF00239">
    <property type="entry name" value="Resolvase"/>
    <property type="match status" value="1"/>
</dbReference>
<dbReference type="AlphaFoldDB" id="A0A0M1P2P8"/>
<dbReference type="Proteomes" id="UP000036932">
    <property type="component" value="Unassembled WGS sequence"/>
</dbReference>
<dbReference type="SMART" id="SM00857">
    <property type="entry name" value="Resolvase"/>
    <property type="match status" value="1"/>
</dbReference>
<dbReference type="InterPro" id="IPR011109">
    <property type="entry name" value="DNA_bind_recombinase_dom"/>
</dbReference>
<dbReference type="CDD" id="cd00338">
    <property type="entry name" value="Ser_Recombinase"/>
    <property type="match status" value="1"/>
</dbReference>
<organism evidence="3 4">
    <name type="scientific">Paenibacillus solani</name>
    <dbReference type="NCBI Taxonomy" id="1705565"/>
    <lineage>
        <taxon>Bacteria</taxon>
        <taxon>Bacillati</taxon>
        <taxon>Bacillota</taxon>
        <taxon>Bacilli</taxon>
        <taxon>Bacillales</taxon>
        <taxon>Paenibacillaceae</taxon>
        <taxon>Paenibacillus</taxon>
    </lineage>
</organism>
<dbReference type="Gene3D" id="3.90.1750.20">
    <property type="entry name" value="Putative Large Serine Recombinase, Chain B, Domain 2"/>
    <property type="match status" value="1"/>
</dbReference>
<dbReference type="InterPro" id="IPR050639">
    <property type="entry name" value="SSR_resolvase"/>
</dbReference>
<evidence type="ECO:0000259" key="1">
    <source>
        <dbReference type="PROSITE" id="PS51736"/>
    </source>
</evidence>
<gene>
    <name evidence="3" type="ORF">AM231_05965</name>
</gene>
<keyword evidence="4" id="KW-1185">Reference proteome</keyword>
<dbReference type="Pfam" id="PF13408">
    <property type="entry name" value="Zn_ribbon_recom"/>
    <property type="match status" value="1"/>
</dbReference>
<dbReference type="RefSeq" id="WP_054401668.1">
    <property type="nucleotide sequence ID" value="NZ_LIUT01000001.1"/>
</dbReference>
<dbReference type="GO" id="GO:0003677">
    <property type="term" value="F:DNA binding"/>
    <property type="evidence" value="ECO:0007669"/>
    <property type="project" value="InterPro"/>
</dbReference>
<accession>A0A0M1P2P8</accession>
<dbReference type="Gene3D" id="3.40.50.1390">
    <property type="entry name" value="Resolvase, N-terminal catalytic domain"/>
    <property type="match status" value="1"/>
</dbReference>
<protein>
    <recommendedName>
        <fullName evidence="5">Recombinase family protein</fullName>
    </recommendedName>
</protein>
<dbReference type="EMBL" id="LIUT01000001">
    <property type="protein sequence ID" value="KOR88756.1"/>
    <property type="molecule type" value="Genomic_DNA"/>
</dbReference>
<evidence type="ECO:0008006" key="5">
    <source>
        <dbReference type="Google" id="ProtNLM"/>
    </source>
</evidence>
<reference evidence="4" key="1">
    <citation type="submission" date="2015-08" db="EMBL/GenBank/DDBJ databases">
        <title>Genome sequencing project for genomic taxonomy and phylogenomics of Bacillus-like bacteria.</title>
        <authorList>
            <person name="Liu B."/>
            <person name="Wang J."/>
            <person name="Zhu Y."/>
            <person name="Liu G."/>
            <person name="Chen Q."/>
            <person name="Chen Z."/>
            <person name="Lan J."/>
            <person name="Che J."/>
            <person name="Ge C."/>
            <person name="Shi H."/>
            <person name="Pan Z."/>
            <person name="Liu X."/>
        </authorList>
    </citation>
    <scope>NUCLEOTIDE SEQUENCE [LARGE SCALE GENOMIC DNA]</scope>
    <source>
        <strain evidence="4">FJAT-22460</strain>
    </source>
</reference>
<dbReference type="Pfam" id="PF07508">
    <property type="entry name" value="Recombinase"/>
    <property type="match status" value="1"/>
</dbReference>
<comment type="caution">
    <text evidence="3">The sequence shown here is derived from an EMBL/GenBank/DDBJ whole genome shotgun (WGS) entry which is preliminary data.</text>
</comment>
<sequence length="497" mass="57868">MVVRQKEAEVIEAVGYIRQSDERQDKEDISEQTQLRKIEAFCDFNGFKLVKVFKDIDYSGFRIKYTKRPGLMEALEYVENRPAVKKFVFFNLSRLTRLRKDFQAIHETLKTLSIDICSASEAVDFSTANGRFVAGILVDMNEYYSDSLSDTMNETKKTNAEKGRWNGGPAPYGLVKNKDGYGFVEDFDVSYYIRKGFQMAKEGKGPYLIARWFNSQNFKTKTGKEWSPRGVRYMLTNPTYAAMQRWKDKYYPLLVCPELVTWDDFQYIQSTLFGNDNVWKGKQRQLLSSIMICPLCGSRMHSRYFNNRSNRKYVCSRKIQTGDCKSPNIDQASLNTAVINLIGKIAEEKFEPDHILPELGDTEDKGLNSIRKLQDELSNIERAEQQVFDDYYLHKKLNDDQYNNIIRRYEKRKQEIHKLLDKIPLPVSRSFGDYDDALKDFAEAIEVLDDDDKRRSVELLVEKIVPGAPTLVHFKWGEVKQIVPTETKKYKSKLIIY</sequence>
<feature type="domain" description="Resolvase/invertase-type recombinase catalytic" evidence="1">
    <location>
        <begin position="12"/>
        <end position="163"/>
    </location>
</feature>
<dbReference type="PANTHER" id="PTHR30461:SF23">
    <property type="entry name" value="DNA RECOMBINASE-RELATED"/>
    <property type="match status" value="1"/>
</dbReference>
<dbReference type="GO" id="GO:0000150">
    <property type="term" value="F:DNA strand exchange activity"/>
    <property type="evidence" value="ECO:0007669"/>
    <property type="project" value="InterPro"/>
</dbReference>
<evidence type="ECO:0000313" key="3">
    <source>
        <dbReference type="EMBL" id="KOR88756.1"/>
    </source>
</evidence>
<dbReference type="InterPro" id="IPR038109">
    <property type="entry name" value="DNA_bind_recomb_sf"/>
</dbReference>
<dbReference type="PROSITE" id="PS51736">
    <property type="entry name" value="RECOMBINASES_3"/>
    <property type="match status" value="1"/>
</dbReference>